<dbReference type="AlphaFoldDB" id="A0A1G1WPK2"/>
<reference evidence="2 3" key="1">
    <citation type="journal article" date="2016" name="Nat. Commun.">
        <title>Thousands of microbial genomes shed light on interconnected biogeochemical processes in an aquifer system.</title>
        <authorList>
            <person name="Anantharaman K."/>
            <person name="Brown C.T."/>
            <person name="Hug L.A."/>
            <person name="Sharon I."/>
            <person name="Castelle C.J."/>
            <person name="Probst A.J."/>
            <person name="Thomas B.C."/>
            <person name="Singh A."/>
            <person name="Wilkins M.J."/>
            <person name="Karaoz U."/>
            <person name="Brodie E.L."/>
            <person name="Williams K.H."/>
            <person name="Hubbard S.S."/>
            <person name="Banfield J.F."/>
        </authorList>
    </citation>
    <scope>NUCLEOTIDE SEQUENCE [LARGE SCALE GENOMIC DNA]</scope>
</reference>
<accession>A0A1G1WPK2</accession>
<keyword evidence="1" id="KW-0472">Membrane</keyword>
<feature type="transmembrane region" description="Helical" evidence="1">
    <location>
        <begin position="90"/>
        <end position="111"/>
    </location>
</feature>
<feature type="transmembrane region" description="Helical" evidence="1">
    <location>
        <begin position="7"/>
        <end position="35"/>
    </location>
</feature>
<proteinExistence type="predicted"/>
<evidence type="ECO:0000313" key="2">
    <source>
        <dbReference type="EMBL" id="OGY29541.1"/>
    </source>
</evidence>
<gene>
    <name evidence="2" type="ORF">A3F35_02205</name>
</gene>
<protein>
    <submittedName>
        <fullName evidence="2">Uncharacterized protein</fullName>
    </submittedName>
</protein>
<evidence type="ECO:0000313" key="3">
    <source>
        <dbReference type="Proteomes" id="UP000178068"/>
    </source>
</evidence>
<keyword evidence="1" id="KW-0812">Transmembrane</keyword>
<evidence type="ECO:0000256" key="1">
    <source>
        <dbReference type="SAM" id="Phobius"/>
    </source>
</evidence>
<name>A0A1G1WPK2_9BACT</name>
<dbReference type="EMBL" id="MHCZ01000028">
    <property type="protein sequence ID" value="OGY29541.1"/>
    <property type="molecule type" value="Genomic_DNA"/>
</dbReference>
<feature type="transmembrane region" description="Helical" evidence="1">
    <location>
        <begin position="47"/>
        <end position="78"/>
    </location>
</feature>
<organism evidence="2 3">
    <name type="scientific">Candidatus Woykebacteria bacterium RIFCSPHIGHO2_12_FULL_45_10</name>
    <dbReference type="NCBI Taxonomy" id="1802603"/>
    <lineage>
        <taxon>Bacteria</taxon>
        <taxon>Candidatus Woykeibacteriota</taxon>
    </lineage>
</organism>
<dbReference type="Proteomes" id="UP000178068">
    <property type="component" value="Unassembled WGS sequence"/>
</dbReference>
<comment type="caution">
    <text evidence="2">The sequence shown here is derived from an EMBL/GenBank/DDBJ whole genome shotgun (WGS) entry which is preliminary data.</text>
</comment>
<sequence>MKKYADYFLIGLLALLQASFLPANLVLLLLLFWLFRGGVEYFLPRSVFAAAVLGILTTASIGLLLFVFSLVALVVFTLKNWLPQALFVRATLLILALPLSTSLYRALFFLWGGR</sequence>
<keyword evidence="1" id="KW-1133">Transmembrane helix</keyword>
<dbReference type="STRING" id="1802603.A3F35_02205"/>